<dbReference type="InterPro" id="IPR032675">
    <property type="entry name" value="LRR_dom_sf"/>
</dbReference>
<dbReference type="OMA" id="AQAPNRM"/>
<dbReference type="SMART" id="SM00256">
    <property type="entry name" value="FBOX"/>
    <property type="match status" value="1"/>
</dbReference>
<evidence type="ECO:0000313" key="3">
    <source>
        <dbReference type="EMBL" id="ALC45556.1"/>
    </source>
</evidence>
<keyword evidence="4" id="KW-1185">Reference proteome</keyword>
<dbReference type="InterPro" id="IPR001810">
    <property type="entry name" value="F-box_dom"/>
</dbReference>
<dbReference type="GO" id="GO:0031146">
    <property type="term" value="P:SCF-dependent proteasomal ubiquitin-dependent protein catabolic process"/>
    <property type="evidence" value="ECO:0007669"/>
    <property type="project" value="TreeGrafter"/>
</dbReference>
<feature type="domain" description="F-box" evidence="2">
    <location>
        <begin position="70"/>
        <end position="110"/>
    </location>
</feature>
<dbReference type="AlphaFoldDB" id="A0A0M5JC01"/>
<reference evidence="3 4" key="1">
    <citation type="submission" date="2015-08" db="EMBL/GenBank/DDBJ databases">
        <title>Ancestral chromatin configuration constrains chromatin evolution on differentiating sex chromosomes in Drosophila.</title>
        <authorList>
            <person name="Zhou Q."/>
            <person name="Bachtrog D."/>
        </authorList>
    </citation>
    <scope>NUCLEOTIDE SEQUENCE [LARGE SCALE GENOMIC DNA]</scope>
    <source>
        <tissue evidence="3">Whole larvae</tissue>
    </source>
</reference>
<dbReference type="InterPro" id="IPR036047">
    <property type="entry name" value="F-box-like_dom_sf"/>
</dbReference>
<dbReference type="Proteomes" id="UP000494163">
    <property type="component" value="Chromosome 3R"/>
</dbReference>
<evidence type="ECO:0000259" key="2">
    <source>
        <dbReference type="SMART" id="SM00256"/>
    </source>
</evidence>
<dbReference type="Pfam" id="PF00646">
    <property type="entry name" value="F-box"/>
    <property type="match status" value="1"/>
</dbReference>
<name>A0A0M5JC01_DROBS</name>
<protein>
    <submittedName>
        <fullName evidence="3">CG12402</fullName>
    </submittedName>
</protein>
<dbReference type="EMBL" id="CP012526">
    <property type="protein sequence ID" value="ALC45556.1"/>
    <property type="molecule type" value="Genomic_DNA"/>
</dbReference>
<accession>A0A0M5JC01</accession>
<dbReference type="SMART" id="SM00367">
    <property type="entry name" value="LRR_CC"/>
    <property type="match status" value="6"/>
</dbReference>
<dbReference type="PANTHER" id="PTHR13318">
    <property type="entry name" value="PARTNER OF PAIRED, ISOFORM B-RELATED"/>
    <property type="match status" value="1"/>
</dbReference>
<dbReference type="SUPFAM" id="SSF52047">
    <property type="entry name" value="RNI-like"/>
    <property type="match status" value="1"/>
</dbReference>
<dbReference type="OrthoDB" id="27842at2759"/>
<dbReference type="STRING" id="30019.A0A0M5JC01"/>
<dbReference type="SUPFAM" id="SSF81383">
    <property type="entry name" value="F-box domain"/>
    <property type="match status" value="1"/>
</dbReference>
<proteinExistence type="predicted"/>
<dbReference type="InterPro" id="IPR006553">
    <property type="entry name" value="Leu-rich_rpt_Cys-con_subtyp"/>
</dbReference>
<gene>
    <name evidence="3" type="ORF">Dbus_chr3Rg306</name>
</gene>
<dbReference type="Gene3D" id="3.80.10.10">
    <property type="entry name" value="Ribonuclease Inhibitor"/>
    <property type="match status" value="2"/>
</dbReference>
<sequence>MGSISSGCGFFNDFCIDNPTDTQQTIKEELEMATGALDALSCNSICITSSTDEEELRVQCKRKIPCIEDLPIDLWLEFMSYLSYLDLQQLRLVNWHCRNVVNRRYFLHKAKVIVTQDNITQLKKHVECGACYLSFEHVELRDMITTGELVQLLQLVGKHVKHLQMVRSPVFCNIDGRLPNLQSLQIATTTFDDNDTSMYVDGLDLKQFTHLNGFECDGVSLDPTLKLLMLMQLRRRENRVRLRHLQYEYRRNNEPALLQVLYDHSATLQCVDLFFSCTPGIDTTSWGKAFERMLKLKTLKLSGNCHMLLLEEILRAIPARAPLRNLDLTGMLSLTNDILLRVAKKWPRSLRYLDCMFCVQLDDRCMEALQLLSGSLEWLSIAYCRGINGGALAEGLTTQLNDKLQQLNLQDVCFIDEQAMCAMLARLPNLRELSLDNCKGAATDKTLATIFEHQTRLRVLCLDHCSSITDGGFLGVGQRPYGIARLRGLNKLTVQACRNLTDRFLCRALLLPELKLLKVDYCNRLETRGINALIDNCRGLESLSMASCFLMDDETVFLIVQGLKRLRSLTISNCSLMTLQAMHYIALGADNLRELTACDIDGLDVEAAEKILERHSPPLKQVLL</sequence>
<evidence type="ECO:0000313" key="4">
    <source>
        <dbReference type="Proteomes" id="UP000494163"/>
    </source>
</evidence>
<evidence type="ECO:0000256" key="1">
    <source>
        <dbReference type="ARBA" id="ARBA00022786"/>
    </source>
</evidence>
<organism evidence="3 4">
    <name type="scientific">Drosophila busckii</name>
    <name type="common">Fruit fly</name>
    <dbReference type="NCBI Taxonomy" id="30019"/>
    <lineage>
        <taxon>Eukaryota</taxon>
        <taxon>Metazoa</taxon>
        <taxon>Ecdysozoa</taxon>
        <taxon>Arthropoda</taxon>
        <taxon>Hexapoda</taxon>
        <taxon>Insecta</taxon>
        <taxon>Pterygota</taxon>
        <taxon>Neoptera</taxon>
        <taxon>Endopterygota</taxon>
        <taxon>Diptera</taxon>
        <taxon>Brachycera</taxon>
        <taxon>Muscomorpha</taxon>
        <taxon>Ephydroidea</taxon>
        <taxon>Drosophilidae</taxon>
        <taxon>Drosophila</taxon>
    </lineage>
</organism>
<dbReference type="GO" id="GO:0019005">
    <property type="term" value="C:SCF ubiquitin ligase complex"/>
    <property type="evidence" value="ECO:0007669"/>
    <property type="project" value="TreeGrafter"/>
</dbReference>
<keyword evidence="1" id="KW-0833">Ubl conjugation pathway</keyword>